<reference evidence="2" key="1">
    <citation type="submission" date="2020-05" db="EMBL/GenBank/DDBJ databases">
        <title>Frigoriglobus tundricola gen. nov., sp. nov., a psychrotolerant cellulolytic planctomycete of the family Gemmataceae with two divergent copies of 16S rRNA gene.</title>
        <authorList>
            <person name="Kulichevskaya I.S."/>
            <person name="Ivanova A.A."/>
            <person name="Naumoff D.G."/>
            <person name="Beletsky A.V."/>
            <person name="Rijpstra W.I.C."/>
            <person name="Sinninghe Damste J.S."/>
            <person name="Mardanov A.V."/>
            <person name="Ravin N.V."/>
            <person name="Dedysh S.N."/>
        </authorList>
    </citation>
    <scope>NUCLEOTIDE SEQUENCE [LARGE SCALE GENOMIC DNA]</scope>
    <source>
        <strain evidence="2">PL17</strain>
    </source>
</reference>
<sequence length="325" mass="35799">MTTNRPAAVMLAPVARAAPQVVWEDTPCPLCGHEAGAPVLEAADPLPPNQTGLVFAVVRCTECGLTYTNPRPNERTAVRFYPADYHPHRRPGKMQQSRPTRPLLSRILGRPCNARRGALPWPGPGRLLDFGCGGGSFLRTMAAQGWRVTGLDAAVGAVQRVRDEHGLTALVGSLPHPDLRPGSFDVVTMWHSLEHVHHPLAILREAYRLLVPGGKLIVATPNIDSLPFRTFQRSWFGLDLPRHLTHFTPATLSMMLQAAGFRTEPVKLLRHSDWLRSSARLARTRGEGGLLTRVLAWKPVAKTAAWLCYVFGVSDCMMCIAERPE</sequence>
<evidence type="ECO:0000313" key="1">
    <source>
        <dbReference type="EMBL" id="QJX00930.1"/>
    </source>
</evidence>
<dbReference type="PANTHER" id="PTHR43861">
    <property type="entry name" value="TRANS-ACONITATE 2-METHYLTRANSFERASE-RELATED"/>
    <property type="match status" value="1"/>
</dbReference>
<dbReference type="Pfam" id="PF13489">
    <property type="entry name" value="Methyltransf_23"/>
    <property type="match status" value="1"/>
</dbReference>
<dbReference type="Gene3D" id="3.40.50.150">
    <property type="entry name" value="Vaccinia Virus protein VP39"/>
    <property type="match status" value="1"/>
</dbReference>
<keyword evidence="2" id="KW-1185">Reference proteome</keyword>
<dbReference type="AlphaFoldDB" id="A0A6M5Z3D0"/>
<dbReference type="KEGG" id="ftj:FTUN_8568"/>
<evidence type="ECO:0000313" key="2">
    <source>
        <dbReference type="Proteomes" id="UP000503447"/>
    </source>
</evidence>
<keyword evidence="1" id="KW-0808">Transferase</keyword>
<proteinExistence type="predicted"/>
<dbReference type="GO" id="GO:0008168">
    <property type="term" value="F:methyltransferase activity"/>
    <property type="evidence" value="ECO:0007669"/>
    <property type="project" value="UniProtKB-KW"/>
</dbReference>
<dbReference type="CDD" id="cd02440">
    <property type="entry name" value="AdoMet_MTases"/>
    <property type="match status" value="1"/>
</dbReference>
<keyword evidence="1" id="KW-0489">Methyltransferase</keyword>
<dbReference type="SUPFAM" id="SSF53335">
    <property type="entry name" value="S-adenosyl-L-methionine-dependent methyltransferases"/>
    <property type="match status" value="1"/>
</dbReference>
<gene>
    <name evidence="1" type="ORF">FTUN_8568</name>
</gene>
<accession>A0A6M5Z3D0</accession>
<dbReference type="InterPro" id="IPR029063">
    <property type="entry name" value="SAM-dependent_MTases_sf"/>
</dbReference>
<protein>
    <submittedName>
        <fullName evidence="1">SAM-dependent methyltransferase BT3209</fullName>
    </submittedName>
</protein>
<dbReference type="Proteomes" id="UP000503447">
    <property type="component" value="Chromosome"/>
</dbReference>
<dbReference type="RefSeq" id="WP_171475577.1">
    <property type="nucleotide sequence ID" value="NZ_CP053452.2"/>
</dbReference>
<dbReference type="GO" id="GO:0032259">
    <property type="term" value="P:methylation"/>
    <property type="evidence" value="ECO:0007669"/>
    <property type="project" value="UniProtKB-KW"/>
</dbReference>
<dbReference type="EMBL" id="CP053452">
    <property type="protein sequence ID" value="QJX00930.1"/>
    <property type="molecule type" value="Genomic_DNA"/>
</dbReference>
<dbReference type="PANTHER" id="PTHR43861:SF6">
    <property type="entry name" value="METHYLTRANSFERASE TYPE 11"/>
    <property type="match status" value="1"/>
</dbReference>
<organism evidence="1 2">
    <name type="scientific">Frigoriglobus tundricola</name>
    <dbReference type="NCBI Taxonomy" id="2774151"/>
    <lineage>
        <taxon>Bacteria</taxon>
        <taxon>Pseudomonadati</taxon>
        <taxon>Planctomycetota</taxon>
        <taxon>Planctomycetia</taxon>
        <taxon>Gemmatales</taxon>
        <taxon>Gemmataceae</taxon>
        <taxon>Frigoriglobus</taxon>
    </lineage>
</organism>
<name>A0A6M5Z3D0_9BACT</name>